<comment type="caution">
    <text evidence="2">The sequence shown here is derived from an EMBL/GenBank/DDBJ whole genome shotgun (WGS) entry which is preliminary data.</text>
</comment>
<evidence type="ECO:0000256" key="1">
    <source>
        <dbReference type="SAM" id="MobiDB-lite"/>
    </source>
</evidence>
<proteinExistence type="predicted"/>
<evidence type="ECO:0000313" key="2">
    <source>
        <dbReference type="EMBL" id="CAF3255985.1"/>
    </source>
</evidence>
<feature type="region of interest" description="Disordered" evidence="1">
    <location>
        <begin position="24"/>
        <end position="48"/>
    </location>
</feature>
<accession>A0A817RM75</accession>
<evidence type="ECO:0000313" key="3">
    <source>
        <dbReference type="Proteomes" id="UP000663833"/>
    </source>
</evidence>
<dbReference type="AlphaFoldDB" id="A0A817RM75"/>
<organism evidence="2 3">
    <name type="scientific">Rotaria socialis</name>
    <dbReference type="NCBI Taxonomy" id="392032"/>
    <lineage>
        <taxon>Eukaryota</taxon>
        <taxon>Metazoa</taxon>
        <taxon>Spiralia</taxon>
        <taxon>Gnathifera</taxon>
        <taxon>Rotifera</taxon>
        <taxon>Eurotatoria</taxon>
        <taxon>Bdelloidea</taxon>
        <taxon>Philodinida</taxon>
        <taxon>Philodinidae</taxon>
        <taxon>Rotaria</taxon>
    </lineage>
</organism>
<reference evidence="2" key="1">
    <citation type="submission" date="2021-02" db="EMBL/GenBank/DDBJ databases">
        <authorList>
            <person name="Nowell W R."/>
        </authorList>
    </citation>
    <scope>NUCLEOTIDE SEQUENCE</scope>
</reference>
<dbReference type="EMBL" id="CAJNYD010000408">
    <property type="protein sequence ID" value="CAF3255985.1"/>
    <property type="molecule type" value="Genomic_DNA"/>
</dbReference>
<sequence length="88" mass="10154">MPAAMKDRMVDGAEVHEQIRTFNNENKDIGIARTPKRHHPGEQRSIEGNQTVLMNDDDEEFETVTYQRKNFNGNTKINTVKNKMTSYA</sequence>
<dbReference type="Proteomes" id="UP000663833">
    <property type="component" value="Unassembled WGS sequence"/>
</dbReference>
<name>A0A817RM75_9BILA</name>
<gene>
    <name evidence="2" type="ORF">LUA448_LOCUS5112</name>
</gene>
<protein>
    <submittedName>
        <fullName evidence="2">Uncharacterized protein</fullName>
    </submittedName>
</protein>